<evidence type="ECO:0000256" key="2">
    <source>
        <dbReference type="ARBA" id="ARBA00022670"/>
    </source>
</evidence>
<keyword evidence="7" id="KW-1015">Disulfide bond</keyword>
<keyword evidence="6" id="KW-0482">Metalloprotease</keyword>
<keyword evidence="4" id="KW-0378">Hydrolase</keyword>
<feature type="region of interest" description="Disordered" evidence="9">
    <location>
        <begin position="239"/>
        <end position="262"/>
    </location>
</feature>
<evidence type="ECO:0000256" key="8">
    <source>
        <dbReference type="PROSITE-ProRule" id="PRU00059"/>
    </source>
</evidence>
<dbReference type="AlphaFoldDB" id="A0AAN8IMT3"/>
<feature type="compositionally biased region" description="Low complexity" evidence="9">
    <location>
        <begin position="240"/>
        <end position="255"/>
    </location>
</feature>
<keyword evidence="2" id="KW-0645">Protease</keyword>
<evidence type="ECO:0000256" key="3">
    <source>
        <dbReference type="ARBA" id="ARBA00022723"/>
    </source>
</evidence>
<keyword evidence="5" id="KW-0862">Zinc</keyword>
<dbReference type="SUPFAM" id="SSF55486">
    <property type="entry name" value="Metalloproteases ('zincins'), catalytic domain"/>
    <property type="match status" value="1"/>
</dbReference>
<evidence type="ECO:0000256" key="5">
    <source>
        <dbReference type="ARBA" id="ARBA00022833"/>
    </source>
</evidence>
<comment type="caution">
    <text evidence="12">The sequence shown here is derived from an EMBL/GenBank/DDBJ whole genome shotgun (WGS) entry which is preliminary data.</text>
</comment>
<evidence type="ECO:0000313" key="13">
    <source>
        <dbReference type="Proteomes" id="UP001331761"/>
    </source>
</evidence>
<dbReference type="Gene3D" id="2.60.120.290">
    <property type="entry name" value="Spermadhesin, CUB domain"/>
    <property type="match status" value="1"/>
</dbReference>
<evidence type="ECO:0000256" key="7">
    <source>
        <dbReference type="ARBA" id="ARBA00023157"/>
    </source>
</evidence>
<evidence type="ECO:0000259" key="10">
    <source>
        <dbReference type="PROSITE" id="PS01180"/>
    </source>
</evidence>
<evidence type="ECO:0000256" key="6">
    <source>
        <dbReference type="ARBA" id="ARBA00023049"/>
    </source>
</evidence>
<feature type="domain" description="Peptidase M12A" evidence="11">
    <location>
        <begin position="1"/>
        <end position="80"/>
    </location>
</feature>
<accession>A0AAN8IMT3</accession>
<dbReference type="GO" id="GO:0046872">
    <property type="term" value="F:metal ion binding"/>
    <property type="evidence" value="ECO:0007669"/>
    <property type="project" value="UniProtKB-KW"/>
</dbReference>
<protein>
    <submittedName>
        <fullName evidence="12">Astacin</fullName>
    </submittedName>
</protein>
<dbReference type="Proteomes" id="UP001331761">
    <property type="component" value="Unassembled WGS sequence"/>
</dbReference>
<dbReference type="InterPro" id="IPR017050">
    <property type="entry name" value="Metallopeptidase_nem"/>
</dbReference>
<dbReference type="EMBL" id="WIXE01007647">
    <property type="protein sequence ID" value="KAK5980234.1"/>
    <property type="molecule type" value="Genomic_DNA"/>
</dbReference>
<evidence type="ECO:0000256" key="1">
    <source>
        <dbReference type="ARBA" id="ARBA00022536"/>
    </source>
</evidence>
<dbReference type="Gene3D" id="3.40.390.10">
    <property type="entry name" value="Collagenase (Catalytic Domain)"/>
    <property type="match status" value="1"/>
</dbReference>
<dbReference type="Pfam" id="PF01400">
    <property type="entry name" value="Astacin"/>
    <property type="match status" value="1"/>
</dbReference>
<comment type="caution">
    <text evidence="8">Lacks conserved residue(s) required for the propagation of feature annotation.</text>
</comment>
<reference evidence="12 13" key="1">
    <citation type="submission" date="2019-10" db="EMBL/GenBank/DDBJ databases">
        <title>Assembly and Annotation for the nematode Trichostrongylus colubriformis.</title>
        <authorList>
            <person name="Martin J."/>
        </authorList>
    </citation>
    <scope>NUCLEOTIDE SEQUENCE [LARGE SCALE GENOMIC DNA]</scope>
    <source>
        <strain evidence="12">G859</strain>
        <tissue evidence="12">Whole worm</tissue>
    </source>
</reference>
<evidence type="ECO:0000256" key="4">
    <source>
        <dbReference type="ARBA" id="ARBA00022801"/>
    </source>
</evidence>
<dbReference type="PROSITE" id="PS01180">
    <property type="entry name" value="CUB"/>
    <property type="match status" value="1"/>
</dbReference>
<keyword evidence="3" id="KW-0479">Metal-binding</keyword>
<dbReference type="SUPFAM" id="SSF49854">
    <property type="entry name" value="Spermadhesin, CUB domain"/>
    <property type="match status" value="1"/>
</dbReference>
<gene>
    <name evidence="12" type="ORF">GCK32_015435</name>
</gene>
<evidence type="ECO:0000313" key="12">
    <source>
        <dbReference type="EMBL" id="KAK5980234.1"/>
    </source>
</evidence>
<dbReference type="PANTHER" id="PTHR10127">
    <property type="entry name" value="DISCOIDIN, CUB, EGF, LAMININ , AND ZINC METALLOPROTEASE DOMAIN CONTAINING"/>
    <property type="match status" value="1"/>
</dbReference>
<dbReference type="GO" id="GO:0018996">
    <property type="term" value="P:molting cycle, collagen and cuticulin-based cuticle"/>
    <property type="evidence" value="ECO:0007669"/>
    <property type="project" value="InterPro"/>
</dbReference>
<proteinExistence type="predicted"/>
<keyword evidence="13" id="KW-1185">Reference proteome</keyword>
<dbReference type="InterPro" id="IPR024079">
    <property type="entry name" value="MetalloPept_cat_dom_sf"/>
</dbReference>
<dbReference type="PROSITE" id="PS51864">
    <property type="entry name" value="ASTACIN"/>
    <property type="match status" value="1"/>
</dbReference>
<dbReference type="InterPro" id="IPR035914">
    <property type="entry name" value="Sperma_CUB_dom_sf"/>
</dbReference>
<organism evidence="12 13">
    <name type="scientific">Trichostrongylus colubriformis</name>
    <name type="common">Black scour worm</name>
    <dbReference type="NCBI Taxonomy" id="6319"/>
    <lineage>
        <taxon>Eukaryota</taxon>
        <taxon>Metazoa</taxon>
        <taxon>Ecdysozoa</taxon>
        <taxon>Nematoda</taxon>
        <taxon>Chromadorea</taxon>
        <taxon>Rhabditida</taxon>
        <taxon>Rhabditina</taxon>
        <taxon>Rhabditomorpha</taxon>
        <taxon>Strongyloidea</taxon>
        <taxon>Trichostrongylidae</taxon>
        <taxon>Trichostrongylus</taxon>
    </lineage>
</organism>
<dbReference type="GO" id="GO:0006508">
    <property type="term" value="P:proteolysis"/>
    <property type="evidence" value="ECO:0007669"/>
    <property type="project" value="UniProtKB-KW"/>
</dbReference>
<dbReference type="InterPro" id="IPR001506">
    <property type="entry name" value="Peptidase_M12A"/>
</dbReference>
<name>A0AAN8IMT3_TRICO</name>
<dbReference type="GO" id="GO:0004222">
    <property type="term" value="F:metalloendopeptidase activity"/>
    <property type="evidence" value="ECO:0007669"/>
    <property type="project" value="InterPro"/>
</dbReference>
<evidence type="ECO:0000259" key="11">
    <source>
        <dbReference type="PROSITE" id="PS51864"/>
    </source>
</evidence>
<sequence length="262" mass="29033">MLENVAEGFEDQYVKNSPGNTSNYGYTYDYGSIMHYGATSVSFNDKPTMVAADIKYTEAMGSHILSFIDKSLINDHYQCKAKCPKEKSAKCKNDGFPHPRNCSECICPSGYGGALCDERPKGCGQTVQAKDSRQYLSDRLSSGYGTKDDFIFCNYWIEAPVNKRIEITISSFTHGFSVEGCILGGVEIKTNPNHTMTGYRFCSSNDRGTVLTSVTNRVPVITFNRADFQSVTLEYKIAPEKSSSPAPPSSAVSRPKIFSRWE</sequence>
<dbReference type="PANTHER" id="PTHR10127:SF794">
    <property type="entry name" value="ZINC METALLOPROTEINASE NAS-22-RELATED"/>
    <property type="match status" value="1"/>
</dbReference>
<dbReference type="PIRSF" id="PIRSF036365">
    <property type="entry name" value="Astacin_nematoda"/>
    <property type="match status" value="1"/>
</dbReference>
<dbReference type="InterPro" id="IPR000859">
    <property type="entry name" value="CUB_dom"/>
</dbReference>
<keyword evidence="1" id="KW-0245">EGF-like domain</keyword>
<evidence type="ECO:0000256" key="9">
    <source>
        <dbReference type="SAM" id="MobiDB-lite"/>
    </source>
</evidence>
<feature type="domain" description="CUB" evidence="10">
    <location>
        <begin position="123"/>
        <end position="242"/>
    </location>
</feature>